<dbReference type="Proteomes" id="UP000566819">
    <property type="component" value="Unassembled WGS sequence"/>
</dbReference>
<accession>A0A8H4RF66</accession>
<protein>
    <submittedName>
        <fullName evidence="2">Uncharacterized protein</fullName>
    </submittedName>
</protein>
<dbReference type="OrthoDB" id="3561697at2759"/>
<comment type="caution">
    <text evidence="2">The sequence shown here is derived from an EMBL/GenBank/DDBJ whole genome shotgun (WGS) entry which is preliminary data.</text>
</comment>
<name>A0A8H4RF66_9HELO</name>
<dbReference type="EMBL" id="JAAMPI010001030">
    <property type="protein sequence ID" value="KAF4627082.1"/>
    <property type="molecule type" value="Genomic_DNA"/>
</dbReference>
<organism evidence="2 3">
    <name type="scientific">Cudoniella acicularis</name>
    <dbReference type="NCBI Taxonomy" id="354080"/>
    <lineage>
        <taxon>Eukaryota</taxon>
        <taxon>Fungi</taxon>
        <taxon>Dikarya</taxon>
        <taxon>Ascomycota</taxon>
        <taxon>Pezizomycotina</taxon>
        <taxon>Leotiomycetes</taxon>
        <taxon>Helotiales</taxon>
        <taxon>Tricladiaceae</taxon>
        <taxon>Cudoniella</taxon>
    </lineage>
</organism>
<dbReference type="AlphaFoldDB" id="A0A8H4RF66"/>
<sequence length="217" mass="25933">MSNRRGSAYVERDRHGHERLVIRRSSSRERRSSSRELIEAEERYDALQAEVGRLQTRLSFEQRNAWNLQRENERLSAEHYNCHNIQTQLDNEIREVRRLEDLLDDEEKKSERLEEKLRLMKRGLTGKREDAEGYRLSYEQKVQEVEVLRVRLAEMDEINRLNEGRLAEKNRALVEKNREITEKKAAIVEKNMALKHKDNTISYLKEYLRTHGFVVQG</sequence>
<gene>
    <name evidence="2" type="ORF">G7Y89_g11070</name>
</gene>
<feature type="coiled-coil region" evidence="1">
    <location>
        <begin position="30"/>
        <end position="123"/>
    </location>
</feature>
<keyword evidence="1" id="KW-0175">Coiled coil</keyword>
<proteinExistence type="predicted"/>
<evidence type="ECO:0000313" key="2">
    <source>
        <dbReference type="EMBL" id="KAF4627082.1"/>
    </source>
</evidence>
<evidence type="ECO:0000313" key="3">
    <source>
        <dbReference type="Proteomes" id="UP000566819"/>
    </source>
</evidence>
<reference evidence="2 3" key="1">
    <citation type="submission" date="2020-03" db="EMBL/GenBank/DDBJ databases">
        <title>Draft Genome Sequence of Cudoniella acicularis.</title>
        <authorList>
            <person name="Buettner E."/>
            <person name="Kellner H."/>
        </authorList>
    </citation>
    <scope>NUCLEOTIDE SEQUENCE [LARGE SCALE GENOMIC DNA]</scope>
    <source>
        <strain evidence="2 3">DSM 108380</strain>
    </source>
</reference>
<evidence type="ECO:0000256" key="1">
    <source>
        <dbReference type="SAM" id="Coils"/>
    </source>
</evidence>
<keyword evidence="3" id="KW-1185">Reference proteome</keyword>